<evidence type="ECO:0000313" key="9">
    <source>
        <dbReference type="EMBL" id="ERJ11741.1"/>
    </source>
</evidence>
<feature type="domain" description="ABC transmembrane type-1" evidence="8">
    <location>
        <begin position="110"/>
        <end position="360"/>
    </location>
</feature>
<dbReference type="PANTHER" id="PTHR43744:SF12">
    <property type="entry name" value="ABC TRANSPORTER PERMEASE PROTEIN MG189-RELATED"/>
    <property type="match status" value="1"/>
</dbReference>
<feature type="transmembrane region" description="Helical" evidence="7">
    <location>
        <begin position="337"/>
        <end position="361"/>
    </location>
</feature>
<dbReference type="RefSeq" id="WP_008824392.1">
    <property type="nucleotide sequence ID" value="NZ_AFNU02000008.1"/>
</dbReference>
<organism evidence="9 10">
    <name type="scientific">Haloplasma contractile SSD-17B</name>
    <dbReference type="NCBI Taxonomy" id="1033810"/>
    <lineage>
        <taxon>Bacteria</taxon>
        <taxon>Bacillati</taxon>
        <taxon>Mycoplasmatota</taxon>
        <taxon>Mollicutes</taxon>
        <taxon>Haloplasmatales</taxon>
        <taxon>Haloplasmataceae</taxon>
        <taxon>Haloplasma</taxon>
    </lineage>
</organism>
<reference evidence="9 10" key="1">
    <citation type="journal article" date="2011" name="J. Bacteriol.">
        <title>Genome sequence of Haloplasma contractile, an unusual contractile bacterium from a deep-sea anoxic brine lake.</title>
        <authorList>
            <person name="Antunes A."/>
            <person name="Alam I."/>
            <person name="El Dorry H."/>
            <person name="Siam R."/>
            <person name="Robertson A."/>
            <person name="Bajic V.B."/>
            <person name="Stingl U."/>
        </authorList>
    </citation>
    <scope>NUCLEOTIDE SEQUENCE [LARGE SCALE GENOMIC DNA]</scope>
    <source>
        <strain evidence="9 10">SSD-17B</strain>
    </source>
</reference>
<dbReference type="Pfam" id="PF00528">
    <property type="entry name" value="BPD_transp_1"/>
    <property type="match status" value="1"/>
</dbReference>
<evidence type="ECO:0000256" key="6">
    <source>
        <dbReference type="ARBA" id="ARBA00023136"/>
    </source>
</evidence>
<evidence type="ECO:0000313" key="10">
    <source>
        <dbReference type="Proteomes" id="UP000005707"/>
    </source>
</evidence>
<keyword evidence="3" id="KW-1003">Cell membrane</keyword>
<keyword evidence="4 7" id="KW-0812">Transmembrane</keyword>
<keyword evidence="5 7" id="KW-1133">Transmembrane helix</keyword>
<evidence type="ECO:0000256" key="4">
    <source>
        <dbReference type="ARBA" id="ARBA00022692"/>
    </source>
</evidence>
<feature type="transmembrane region" description="Helical" evidence="7">
    <location>
        <begin position="45"/>
        <end position="67"/>
    </location>
</feature>
<dbReference type="InParanoid" id="F7PRD3"/>
<dbReference type="EMBL" id="AFNU02000008">
    <property type="protein sequence ID" value="ERJ11741.1"/>
    <property type="molecule type" value="Genomic_DNA"/>
</dbReference>
<dbReference type="GO" id="GO:0005886">
    <property type="term" value="C:plasma membrane"/>
    <property type="evidence" value="ECO:0007669"/>
    <property type="project" value="UniProtKB-SubCell"/>
</dbReference>
<dbReference type="PROSITE" id="PS50928">
    <property type="entry name" value="ABC_TM1"/>
    <property type="match status" value="1"/>
</dbReference>
<evidence type="ECO:0000256" key="3">
    <source>
        <dbReference type="ARBA" id="ARBA00022475"/>
    </source>
</evidence>
<keyword evidence="2 7" id="KW-0813">Transport</keyword>
<evidence type="ECO:0000256" key="5">
    <source>
        <dbReference type="ARBA" id="ARBA00022989"/>
    </source>
</evidence>
<reference evidence="9 10" key="2">
    <citation type="journal article" date="2013" name="PLoS ONE">
        <title>INDIGO - INtegrated Data Warehouse of MIcrobial GenOmes with Examples from the Red Sea Extremophiles.</title>
        <authorList>
            <person name="Alam I."/>
            <person name="Antunes A."/>
            <person name="Kamau A.A."/>
            <person name="Ba Alawi W."/>
            <person name="Kalkatawi M."/>
            <person name="Stingl U."/>
            <person name="Bajic V.B."/>
        </authorList>
    </citation>
    <scope>NUCLEOTIDE SEQUENCE [LARGE SCALE GENOMIC DNA]</scope>
    <source>
        <strain evidence="9 10">SSD-17B</strain>
    </source>
</reference>
<feature type="transmembrane region" description="Helical" evidence="7">
    <location>
        <begin position="114"/>
        <end position="136"/>
    </location>
</feature>
<dbReference type="STRING" id="1033810.HLPCO_002224"/>
<keyword evidence="10" id="KW-1185">Reference proteome</keyword>
<feature type="transmembrane region" description="Helical" evidence="7">
    <location>
        <begin position="145"/>
        <end position="169"/>
    </location>
</feature>
<accession>F7PRD3</accession>
<dbReference type="InterPro" id="IPR035906">
    <property type="entry name" value="MetI-like_sf"/>
</dbReference>
<dbReference type="GO" id="GO:0055085">
    <property type="term" value="P:transmembrane transport"/>
    <property type="evidence" value="ECO:0007669"/>
    <property type="project" value="InterPro"/>
</dbReference>
<dbReference type="Proteomes" id="UP000005707">
    <property type="component" value="Unassembled WGS sequence"/>
</dbReference>
<dbReference type="eggNOG" id="COG0395">
    <property type="taxonomic scope" value="Bacteria"/>
</dbReference>
<dbReference type="CDD" id="cd06261">
    <property type="entry name" value="TM_PBP2"/>
    <property type="match status" value="1"/>
</dbReference>
<feature type="transmembrane region" description="Helical" evidence="7">
    <location>
        <begin position="213"/>
        <end position="235"/>
    </location>
</feature>
<evidence type="ECO:0000256" key="1">
    <source>
        <dbReference type="ARBA" id="ARBA00004651"/>
    </source>
</evidence>
<keyword evidence="6 7" id="KW-0472">Membrane</keyword>
<dbReference type="SUPFAM" id="SSF161098">
    <property type="entry name" value="MetI-like"/>
    <property type="match status" value="1"/>
</dbReference>
<proteinExistence type="inferred from homology"/>
<feature type="transmembrane region" description="Helical" evidence="7">
    <location>
        <begin position="256"/>
        <end position="283"/>
    </location>
</feature>
<dbReference type="AlphaFoldDB" id="F7PRD3"/>
<dbReference type="PANTHER" id="PTHR43744">
    <property type="entry name" value="ABC TRANSPORTER PERMEASE PROTEIN MG189-RELATED-RELATED"/>
    <property type="match status" value="1"/>
</dbReference>
<dbReference type="InterPro" id="IPR000515">
    <property type="entry name" value="MetI-like"/>
</dbReference>
<gene>
    <name evidence="9" type="ORF">HLPCO_002224</name>
</gene>
<name>F7PRD3_9MOLU</name>
<evidence type="ECO:0000259" key="8">
    <source>
        <dbReference type="PROSITE" id="PS50928"/>
    </source>
</evidence>
<comment type="similarity">
    <text evidence="7">Belongs to the binding-protein-dependent transport system permease family.</text>
</comment>
<dbReference type="Gene3D" id="1.10.3720.10">
    <property type="entry name" value="MetI-like"/>
    <property type="match status" value="1"/>
</dbReference>
<comment type="subcellular location">
    <subcellularLocation>
        <location evidence="1 7">Cell membrane</location>
        <topology evidence="1 7">Multi-pass membrane protein</topology>
    </subcellularLocation>
</comment>
<comment type="caution">
    <text evidence="9">The sequence shown here is derived from an EMBL/GenBank/DDBJ whole genome shotgun (WGS) entry which is preliminary data.</text>
</comment>
<sequence length="376" mass="42528">MMNKLIKKLQNYKLFHTIKRWHNNISEKMANETKMAIQIKKTQHVFLVIARSTLIIGLCFVILLPIIQQISLAIRAPEDINNPQVVWVPENFTLMNLKIAAIVLDFKRALINNLLVSTIMTACQILSTAVVGYAFAKLRFKGHNILFFFVIATIVIPPQTVALTQFLYFKNFDLITIIPTPGEWDGFMNYLLGERIGVIELITNEPINLLGKVLSLTLMSAFGMGIKSGLFIYIFRQFFRGIPVELEESAEIDGAGVIRTFFSIMLPNAKSAMLTVGLFAFVWQWNDVYYTSLLQLSKPDFPMLTMRLANASENIYQALFYTGALELVGDDVQNNPLFIAMISNTAALLMMLPLLIAYIFVQKYFVEGIERTGIVG</sequence>
<evidence type="ECO:0000256" key="7">
    <source>
        <dbReference type="RuleBase" id="RU363032"/>
    </source>
</evidence>
<protein>
    <submittedName>
        <fullName evidence="9">ABC transporter membrane-spanning permease-sugar transport protein</fullName>
    </submittedName>
</protein>
<evidence type="ECO:0000256" key="2">
    <source>
        <dbReference type="ARBA" id="ARBA00022448"/>
    </source>
</evidence>